<gene>
    <name evidence="1" type="ORF">SAMN05660772_00345</name>
</gene>
<dbReference type="EMBL" id="FWWV01000002">
    <property type="protein sequence ID" value="SMB79380.1"/>
    <property type="molecule type" value="Genomic_DNA"/>
</dbReference>
<dbReference type="InterPro" id="IPR046788">
    <property type="entry name" value="Methyltransf_35"/>
</dbReference>
<organism evidence="1 2">
    <name type="scientific">Pasteurella testudinis DSM 23072</name>
    <dbReference type="NCBI Taxonomy" id="1122938"/>
    <lineage>
        <taxon>Bacteria</taxon>
        <taxon>Pseudomonadati</taxon>
        <taxon>Pseudomonadota</taxon>
        <taxon>Gammaproteobacteria</taxon>
        <taxon>Pasteurellales</taxon>
        <taxon>Pasteurellaceae</taxon>
        <taxon>Pasteurella</taxon>
    </lineage>
</organism>
<sequence>MSSGGTLPYHLRQNKAIDRILFIDILNKINNYKNISDYEYIGFGGPFLEDFKIIHRELKIKNMISIEEDINVHRRQLFNKPLSCIRFEHKSSADFISSHDFDQKNSALIIWLDYTKPDYGNQLIEIQNLIEKLSPNDIFKITLNAHVSNLGKPSNQEANDDLQEYRLKEFKEKINEAEFLPSNLSPQDMTTKYFPSCILKICENAIKKGCQAHDLNPHIILYCSYKDGQEMVSLTGILLENNSNKLNNFKERSRLPHWKFYAEGKSINDPNYTNEVLHNINLPVLSIKERLLIEENLPECGDPKKIIEKLKFQILSNQTENEQQIQNFLDYYRTFPWFAKISL</sequence>
<dbReference type="RefSeq" id="WP_084255694.1">
    <property type="nucleotide sequence ID" value="NZ_FWWV01000002.1"/>
</dbReference>
<dbReference type="Proteomes" id="UP000192408">
    <property type="component" value="Unassembled WGS sequence"/>
</dbReference>
<dbReference type="AlphaFoldDB" id="A0A1W1UE98"/>
<evidence type="ECO:0000313" key="1">
    <source>
        <dbReference type="EMBL" id="SMB79380.1"/>
    </source>
</evidence>
<name>A0A1W1UE98_9PAST</name>
<keyword evidence="2" id="KW-1185">Reference proteome</keyword>
<dbReference type="Pfam" id="PF20553">
    <property type="entry name" value="Methyltransf_35"/>
    <property type="match status" value="1"/>
</dbReference>
<accession>A0A1W1UE98</accession>
<evidence type="ECO:0000313" key="2">
    <source>
        <dbReference type="Proteomes" id="UP000192408"/>
    </source>
</evidence>
<reference evidence="2" key="1">
    <citation type="submission" date="2017-04" db="EMBL/GenBank/DDBJ databases">
        <authorList>
            <person name="Varghese N."/>
            <person name="Submissions S."/>
        </authorList>
    </citation>
    <scope>NUCLEOTIDE SEQUENCE [LARGE SCALE GENOMIC DNA]</scope>
    <source>
        <strain evidence="2">DSM 23072</strain>
    </source>
</reference>
<dbReference type="STRING" id="1122938.SAMN05660772_00345"/>
<proteinExistence type="predicted"/>
<protein>
    <submittedName>
        <fullName evidence="1">Uncharacterized protein</fullName>
    </submittedName>
</protein>